<feature type="domain" description="RING-type" evidence="8">
    <location>
        <begin position="1037"/>
        <end position="1072"/>
    </location>
</feature>
<evidence type="ECO:0000313" key="10">
    <source>
        <dbReference type="Proteomes" id="UP001497497"/>
    </source>
</evidence>
<dbReference type="Pfam" id="PF00653">
    <property type="entry name" value="BIR"/>
    <property type="match status" value="2"/>
</dbReference>
<dbReference type="CDD" id="cd00022">
    <property type="entry name" value="BIR"/>
    <property type="match status" value="1"/>
</dbReference>
<accession>A0AAV2IBW4</accession>
<sequence>MDSKEAVGLYIALIFSAICIAKLYYQAAPNDHQNYIKKYWFRPALKCIPKEEVLGLENNHLLKTIKELEHNKMGEKNQNNVKNIEALERILNCNCSLNRYYQCKDTESACGKMKHGYKSPGLSKYFTKQRMSDQLRLIRSDKSSHRSNVTYEFHFTETVRLACSKLSTFDFFVIIFLLLIVIGRRIHFDDELVSNSSPGLCYSALLKSNIPFLDCNMDYTFTTSLVKMHSHGLHNLELAKDCKHNGIENSLSLGWLLKPLNLVQNIPEYFVYPAFDMSRLASFQPITLVESHVPFIKLADAGFSYTGTGNAIICEDCKNSFNLQEIRTDPASSKYHHRGCRFVRTESSFASDAIGVTAESSSLDSSSLGNVSSEDMVQPLLGNDFSNFSSLSGATNFPEGDTSATCCSNFCFDDELFECQWSKIENEICTESLEHGGFVKFDNFSIEHLPVKLKHRDVLKFFQLCAQLIVKVTSSNLSRFRPHQKRCPVKEGLPGICGTGSLFGTDGEITKFKDLPQALKNGYPDLSDESEIGLIYVETNPHIVFNDQEAKDSTVKLSLSLTNGVHVELKGGHLHCSQDPKGCKISFVYSTKDLQLVKTLNKIRQELFELSEKLQKKFKEYMSKTVVIISHPYGMEKCLSFGDSVSVKYGIETDTSGRTKLFKIDNHKKVPADISKVKKALQYTAVTCPGTSGAPVICFKRNGHNDLKLDIWMHNGVERDSSLGVSVLQACYSEDVLRKIPEPTRPAAPQPTENISRPATVNLPTRNPNSRALSHPSYPVYISYQKRLESFVAWPAGHIHDPHDLARAGFFYAGYADCVRCYQCGLGLKSWKPGDDINVEHERLRPSCPFLQTQLSTGLSSMMDEPSHQRPQLHSETTSGQSSYGSDDNAPLKPQMLVVPTTAEDQQSPSQPSTDVQQPMDSQTQAPEGNNVRVTPGAANGEEYGGASSLGNDLTESHGSGNTNETEERSTIQSDQRISQKHLLESSNASHSSSGVDLPSQNKSDSNHDSHNSESVKDITVSLLEREKKLLQHQVNCKICLVAPIKDLFLPCGHLYACVDCSKSLTHCPACSQLILATVTTYFT</sequence>
<evidence type="ECO:0000256" key="3">
    <source>
        <dbReference type="ARBA" id="ARBA00022771"/>
    </source>
</evidence>
<keyword evidence="4" id="KW-0862">Zinc</keyword>
<dbReference type="InterPro" id="IPR050784">
    <property type="entry name" value="IAP"/>
</dbReference>
<dbReference type="InterPro" id="IPR013083">
    <property type="entry name" value="Znf_RING/FYVE/PHD"/>
</dbReference>
<dbReference type="FunFam" id="1.10.1170.10:FF:000002">
    <property type="entry name" value="Baculoviral IAP repeat containing 7"/>
    <property type="match status" value="1"/>
</dbReference>
<dbReference type="SUPFAM" id="SSF57924">
    <property type="entry name" value="Inhibitor of apoptosis (IAP) repeat"/>
    <property type="match status" value="2"/>
</dbReference>
<dbReference type="SUPFAM" id="SSF50494">
    <property type="entry name" value="Trypsin-like serine proteases"/>
    <property type="match status" value="1"/>
</dbReference>
<comment type="similarity">
    <text evidence="1">Belongs to the IAP family.</text>
</comment>
<dbReference type="PROSITE" id="PS50089">
    <property type="entry name" value="ZF_RING_2"/>
    <property type="match status" value="1"/>
</dbReference>
<dbReference type="Gene3D" id="3.30.40.10">
    <property type="entry name" value="Zinc/RING finger domain, C3HC4 (zinc finger)"/>
    <property type="match status" value="1"/>
</dbReference>
<feature type="region of interest" description="Disordered" evidence="6">
    <location>
        <begin position="742"/>
        <end position="769"/>
    </location>
</feature>
<dbReference type="Gene3D" id="1.10.1170.10">
    <property type="entry name" value="Inhibitor Of Apoptosis Protein (2mihbC-IAP-1), Chain A"/>
    <property type="match status" value="2"/>
</dbReference>
<proteinExistence type="inferred from homology"/>
<dbReference type="AlphaFoldDB" id="A0AAV2IBW4"/>
<feature type="compositionally biased region" description="Polar residues" evidence="6">
    <location>
        <begin position="949"/>
        <end position="964"/>
    </location>
</feature>
<feature type="compositionally biased region" description="Polar residues" evidence="6">
    <location>
        <begin position="751"/>
        <end position="769"/>
    </location>
</feature>
<feature type="compositionally biased region" description="Basic and acidic residues" evidence="6">
    <location>
        <begin position="1005"/>
        <end position="1015"/>
    </location>
</feature>
<dbReference type="GO" id="GO:0051726">
    <property type="term" value="P:regulation of cell cycle"/>
    <property type="evidence" value="ECO:0007669"/>
    <property type="project" value="TreeGrafter"/>
</dbReference>
<dbReference type="Pfam" id="PF13920">
    <property type="entry name" value="zf-C3HC4_3"/>
    <property type="match status" value="1"/>
</dbReference>
<keyword evidence="10" id="KW-1185">Reference proteome</keyword>
<dbReference type="InterPro" id="IPR001370">
    <property type="entry name" value="BIR_rpt"/>
</dbReference>
<dbReference type="PROSITE" id="PS01282">
    <property type="entry name" value="BIR_REPEAT_1"/>
    <property type="match status" value="1"/>
</dbReference>
<feature type="transmembrane region" description="Helical" evidence="7">
    <location>
        <begin position="6"/>
        <end position="25"/>
    </location>
</feature>
<feature type="transmembrane region" description="Helical" evidence="7">
    <location>
        <begin position="169"/>
        <end position="188"/>
    </location>
</feature>
<evidence type="ECO:0000256" key="2">
    <source>
        <dbReference type="ARBA" id="ARBA00022723"/>
    </source>
</evidence>
<keyword evidence="7" id="KW-0472">Membrane</keyword>
<name>A0AAV2IBW4_LYMST</name>
<comment type="caution">
    <text evidence="9">The sequence shown here is derived from an EMBL/GenBank/DDBJ whole genome shotgun (WGS) entry which is preliminary data.</text>
</comment>
<evidence type="ECO:0000313" key="9">
    <source>
        <dbReference type="EMBL" id="CAL1543125.1"/>
    </source>
</evidence>
<feature type="region of interest" description="Disordered" evidence="6">
    <location>
        <begin position="860"/>
        <end position="1015"/>
    </location>
</feature>
<evidence type="ECO:0000256" key="5">
    <source>
        <dbReference type="PROSITE-ProRule" id="PRU00175"/>
    </source>
</evidence>
<dbReference type="PANTHER" id="PTHR10044">
    <property type="entry name" value="INHIBITOR OF APOPTOSIS"/>
    <property type="match status" value="1"/>
</dbReference>
<dbReference type="EMBL" id="CAXITT010000527">
    <property type="protein sequence ID" value="CAL1543125.1"/>
    <property type="molecule type" value="Genomic_DNA"/>
</dbReference>
<organism evidence="9 10">
    <name type="scientific">Lymnaea stagnalis</name>
    <name type="common">Great pond snail</name>
    <name type="synonym">Helix stagnalis</name>
    <dbReference type="NCBI Taxonomy" id="6523"/>
    <lineage>
        <taxon>Eukaryota</taxon>
        <taxon>Metazoa</taxon>
        <taxon>Spiralia</taxon>
        <taxon>Lophotrochozoa</taxon>
        <taxon>Mollusca</taxon>
        <taxon>Gastropoda</taxon>
        <taxon>Heterobranchia</taxon>
        <taxon>Euthyneura</taxon>
        <taxon>Panpulmonata</taxon>
        <taxon>Hygrophila</taxon>
        <taxon>Lymnaeoidea</taxon>
        <taxon>Lymnaeidae</taxon>
        <taxon>Lymnaea</taxon>
    </lineage>
</organism>
<dbReference type="Proteomes" id="UP001497497">
    <property type="component" value="Unassembled WGS sequence"/>
</dbReference>
<dbReference type="GO" id="GO:0005737">
    <property type="term" value="C:cytoplasm"/>
    <property type="evidence" value="ECO:0007669"/>
    <property type="project" value="TreeGrafter"/>
</dbReference>
<keyword evidence="7" id="KW-0812">Transmembrane</keyword>
<keyword evidence="7" id="KW-1133">Transmembrane helix</keyword>
<dbReference type="InterPro" id="IPR001841">
    <property type="entry name" value="Znf_RING"/>
</dbReference>
<keyword evidence="2" id="KW-0479">Metal-binding</keyword>
<dbReference type="PROSITE" id="PS50143">
    <property type="entry name" value="BIR_REPEAT_2"/>
    <property type="match status" value="2"/>
</dbReference>
<feature type="compositionally biased region" description="Polar residues" evidence="6">
    <location>
        <begin position="869"/>
        <end position="886"/>
    </location>
</feature>
<evidence type="ECO:0000256" key="7">
    <source>
        <dbReference type="SAM" id="Phobius"/>
    </source>
</evidence>
<evidence type="ECO:0000256" key="1">
    <source>
        <dbReference type="ARBA" id="ARBA00006672"/>
    </source>
</evidence>
<evidence type="ECO:0000256" key="6">
    <source>
        <dbReference type="SAM" id="MobiDB-lite"/>
    </source>
</evidence>
<dbReference type="GO" id="GO:0008270">
    <property type="term" value="F:zinc ion binding"/>
    <property type="evidence" value="ECO:0007669"/>
    <property type="project" value="UniProtKB-KW"/>
</dbReference>
<gene>
    <name evidence="9" type="ORF">GSLYS_00016659001</name>
</gene>
<dbReference type="GO" id="GO:0005634">
    <property type="term" value="C:nucleus"/>
    <property type="evidence" value="ECO:0007669"/>
    <property type="project" value="TreeGrafter"/>
</dbReference>
<dbReference type="SMART" id="SM00238">
    <property type="entry name" value="BIR"/>
    <property type="match status" value="2"/>
</dbReference>
<keyword evidence="3 5" id="KW-0863">Zinc-finger</keyword>
<evidence type="ECO:0000259" key="8">
    <source>
        <dbReference type="PROSITE" id="PS50089"/>
    </source>
</evidence>
<dbReference type="PANTHER" id="PTHR10044:SF139">
    <property type="entry name" value="DEATH-ASSOCIATED INHIBITOR OF APOPTOSIS 2"/>
    <property type="match status" value="1"/>
</dbReference>
<dbReference type="InterPro" id="IPR009003">
    <property type="entry name" value="Peptidase_S1_PA"/>
</dbReference>
<feature type="compositionally biased region" description="Polar residues" evidence="6">
    <location>
        <begin position="903"/>
        <end position="928"/>
    </location>
</feature>
<reference evidence="9 10" key="1">
    <citation type="submission" date="2024-04" db="EMBL/GenBank/DDBJ databases">
        <authorList>
            <consortium name="Genoscope - CEA"/>
            <person name="William W."/>
        </authorList>
    </citation>
    <scope>NUCLEOTIDE SEQUENCE [LARGE SCALE GENOMIC DNA]</scope>
</reference>
<evidence type="ECO:0000256" key="4">
    <source>
        <dbReference type="ARBA" id="ARBA00022833"/>
    </source>
</evidence>
<protein>
    <recommendedName>
        <fullName evidence="8">RING-type domain-containing protein</fullName>
    </recommendedName>
</protein>